<organism evidence="2 3">
    <name type="scientific">Rhodococcus aetherivorans</name>
    <dbReference type="NCBI Taxonomy" id="191292"/>
    <lineage>
        <taxon>Bacteria</taxon>
        <taxon>Bacillati</taxon>
        <taxon>Actinomycetota</taxon>
        <taxon>Actinomycetes</taxon>
        <taxon>Mycobacteriales</taxon>
        <taxon>Nocardiaceae</taxon>
        <taxon>Rhodococcus</taxon>
    </lineage>
</organism>
<evidence type="ECO:0008006" key="4">
    <source>
        <dbReference type="Google" id="ProtNLM"/>
    </source>
</evidence>
<proteinExistence type="predicted"/>
<gene>
    <name evidence="2" type="ORF">OCS65_27030</name>
</gene>
<dbReference type="EMBL" id="CP106982">
    <property type="protein sequence ID" value="UYF94031.1"/>
    <property type="molecule type" value="Genomic_DNA"/>
</dbReference>
<dbReference type="GeneID" id="83624152"/>
<evidence type="ECO:0000313" key="2">
    <source>
        <dbReference type="EMBL" id="UYF94031.1"/>
    </source>
</evidence>
<feature type="compositionally biased region" description="Basic and acidic residues" evidence="1">
    <location>
        <begin position="81"/>
        <end position="90"/>
    </location>
</feature>
<accession>A0AA46PV32</accession>
<name>A0AA46PV32_9NOCA</name>
<protein>
    <recommendedName>
        <fullName evidence="4">Transposase</fullName>
    </recommendedName>
</protein>
<sequence>MGRTGGPPAVLLTLGQDGGSPQFTAVFERLFGTAPWSWPGAYPVGAGWRTRAYSSRANRVQLLEAASERRSRSRPINSHTAAHEANDRRPSTIGYASSGTRSSGISRLEPHRAVAIRFDKLAVCRLTTVHVATIN</sequence>
<reference evidence="2" key="1">
    <citation type="submission" date="2022-09" db="EMBL/GenBank/DDBJ databases">
        <title>The genome sequence of Rhodococcus aetherivorans N1.</title>
        <authorList>
            <person name="Jiang W."/>
        </authorList>
    </citation>
    <scope>NUCLEOTIDE SEQUENCE</scope>
    <source>
        <strain evidence="2">N1</strain>
    </source>
</reference>
<dbReference type="AlphaFoldDB" id="A0AA46PV32"/>
<feature type="compositionally biased region" description="Polar residues" evidence="1">
    <location>
        <begin position="94"/>
        <end position="104"/>
    </location>
</feature>
<feature type="region of interest" description="Disordered" evidence="1">
    <location>
        <begin position="65"/>
        <end position="104"/>
    </location>
</feature>
<evidence type="ECO:0000313" key="3">
    <source>
        <dbReference type="Proteomes" id="UP001163947"/>
    </source>
</evidence>
<evidence type="ECO:0000256" key="1">
    <source>
        <dbReference type="SAM" id="MobiDB-lite"/>
    </source>
</evidence>
<dbReference type="Proteomes" id="UP001163947">
    <property type="component" value="Chromosome"/>
</dbReference>
<dbReference type="RefSeq" id="WP_263508231.1">
    <property type="nucleotide sequence ID" value="NZ_CP106982.1"/>
</dbReference>